<dbReference type="Proteomes" id="UP000094707">
    <property type="component" value="Chromosome I"/>
</dbReference>
<dbReference type="PATRIC" id="fig|129848.4.peg.1646"/>
<dbReference type="EMBL" id="LT607756">
    <property type="protein sequence ID" value="SCG86166.1"/>
    <property type="molecule type" value="Genomic_DNA"/>
</dbReference>
<evidence type="ECO:0000256" key="1">
    <source>
        <dbReference type="SAM" id="Phobius"/>
    </source>
</evidence>
<dbReference type="AlphaFoldDB" id="A0A1D3L3L8"/>
<keyword evidence="1" id="KW-1133">Transmembrane helix</keyword>
<dbReference type="OrthoDB" id="86288at2157"/>
<dbReference type="InterPro" id="IPR002798">
    <property type="entry name" value="SpoIIM-like"/>
</dbReference>
<dbReference type="Pfam" id="PF01944">
    <property type="entry name" value="SpoIIM"/>
    <property type="match status" value="1"/>
</dbReference>
<feature type="transmembrane region" description="Helical" evidence="1">
    <location>
        <begin position="79"/>
        <end position="107"/>
    </location>
</feature>
<organism evidence="2 3">
    <name type="scientific">Methanobacterium congolense</name>
    <dbReference type="NCBI Taxonomy" id="118062"/>
    <lineage>
        <taxon>Archaea</taxon>
        <taxon>Methanobacteriati</taxon>
        <taxon>Methanobacteriota</taxon>
        <taxon>Methanomada group</taxon>
        <taxon>Methanobacteria</taxon>
        <taxon>Methanobacteriales</taxon>
        <taxon>Methanobacteriaceae</taxon>
        <taxon>Methanobacterium</taxon>
    </lineage>
</organism>
<gene>
    <name evidence="2" type="ORF">MCBB_1611</name>
</gene>
<dbReference type="STRING" id="118062.MCBB_1611"/>
<sequence>MLKKDKYDGFFSGLYKRNETFLILSATIFVISIFVGYAFSGALDSILSVVMSEFKKKITEGQLKLTTLSIFTNNIQIALFIYLGGLVLGIGTFYFLALNGLFIGYAATQYQLGNFVVYTIPHGVFEVIGIIIAGAAGFRLTSWIVNVFKDMLHIRSDISTVTQMKYVFESHMDEISESLKLFVIAVVLLIIAAFIEANLSIAWGNYIQSTL</sequence>
<feature type="transmembrane region" description="Helical" evidence="1">
    <location>
        <begin position="20"/>
        <end position="47"/>
    </location>
</feature>
<keyword evidence="3" id="KW-1185">Reference proteome</keyword>
<keyword evidence="1" id="KW-0812">Transmembrane</keyword>
<reference evidence="2 3" key="1">
    <citation type="submission" date="2016-08" db="EMBL/GenBank/DDBJ databases">
        <authorList>
            <person name="Seilhamer J.J."/>
        </authorList>
    </citation>
    <scope>NUCLEOTIDE SEQUENCE [LARGE SCALE GENOMIC DNA]</scope>
    <source>
        <strain evidence="2">Buetzberg</strain>
    </source>
</reference>
<dbReference type="PANTHER" id="PTHR35337:SF1">
    <property type="entry name" value="SLR1478 PROTEIN"/>
    <property type="match status" value="1"/>
</dbReference>
<dbReference type="KEGG" id="mcub:MCBB_1611"/>
<dbReference type="PANTHER" id="PTHR35337">
    <property type="entry name" value="SLR1478 PROTEIN"/>
    <property type="match status" value="1"/>
</dbReference>
<evidence type="ECO:0000313" key="2">
    <source>
        <dbReference type="EMBL" id="SCG86166.1"/>
    </source>
</evidence>
<feature type="transmembrane region" description="Helical" evidence="1">
    <location>
        <begin position="181"/>
        <end position="203"/>
    </location>
</feature>
<proteinExistence type="predicted"/>
<accession>A0A1D3L3L8</accession>
<protein>
    <recommendedName>
        <fullName evidence="4">Stage II sporulation protein M</fullName>
    </recommendedName>
</protein>
<evidence type="ECO:0008006" key="4">
    <source>
        <dbReference type="Google" id="ProtNLM"/>
    </source>
</evidence>
<keyword evidence="1" id="KW-0472">Membrane</keyword>
<name>A0A1D3L3L8_9EURY</name>
<feature type="transmembrane region" description="Helical" evidence="1">
    <location>
        <begin position="127"/>
        <end position="148"/>
    </location>
</feature>
<evidence type="ECO:0000313" key="3">
    <source>
        <dbReference type="Proteomes" id="UP000094707"/>
    </source>
</evidence>